<dbReference type="GO" id="GO:0016616">
    <property type="term" value="F:oxidoreductase activity, acting on the CH-OH group of donors, NAD or NADP as acceptor"/>
    <property type="evidence" value="ECO:0007669"/>
    <property type="project" value="TreeGrafter"/>
</dbReference>
<keyword evidence="5" id="KW-1185">Reference proteome</keyword>
<dbReference type="PANTHER" id="PTHR10366:SF562">
    <property type="entry name" value="ALDEHYDE REDUCTASE II (AFU_ORTHOLOGUE AFUA_1G11360)"/>
    <property type="match status" value="1"/>
</dbReference>
<dbReference type="PANTHER" id="PTHR10366">
    <property type="entry name" value="NAD DEPENDENT EPIMERASE/DEHYDRATASE"/>
    <property type="match status" value="1"/>
</dbReference>
<name>A0A6A6NQK7_9PEZI</name>
<evidence type="ECO:0000256" key="1">
    <source>
        <dbReference type="ARBA" id="ARBA00023002"/>
    </source>
</evidence>
<accession>A0A6A6NQK7</accession>
<evidence type="ECO:0000313" key="5">
    <source>
        <dbReference type="Proteomes" id="UP000799766"/>
    </source>
</evidence>
<dbReference type="Pfam" id="PF01370">
    <property type="entry name" value="Epimerase"/>
    <property type="match status" value="1"/>
</dbReference>
<evidence type="ECO:0000256" key="2">
    <source>
        <dbReference type="ARBA" id="ARBA00023445"/>
    </source>
</evidence>
<dbReference type="EMBL" id="MU001693">
    <property type="protein sequence ID" value="KAF2454065.1"/>
    <property type="molecule type" value="Genomic_DNA"/>
</dbReference>
<dbReference type="SUPFAM" id="SSF51735">
    <property type="entry name" value="NAD(P)-binding Rossmann-fold domains"/>
    <property type="match status" value="1"/>
</dbReference>
<sequence length="345" mass="37738">MAPPSSSRLPHGSLVMVTGANGLIGSHVADQLLLSGYRVRGAVRNADKSAWLTRFFADKYGPDKFELTVVPDMSAEGAYDAAVKDAVGIAHVASVMDWATLNDVNVVVPKVVRGVTNVLEAAAAAPSVRSVVFTSSTAAVADAVADLERTVDETTFNDEAVGRAFAPPPSEPAQRILDVYSAAKTLAEKAAWKFVEERKLSFVFNSIASNANFGRPLSVKDQGCASTLRWIRELTDGFPEMPFLKDLPPQYFVDVQDVARLHVAALTFEDVAGERIFACAEHYNWNDVLHIIRKKFPDRTLPDDFPGIGRDKTTVPQKRPVELLKRFGRSGWTTLEESVMMNLED</sequence>
<dbReference type="Proteomes" id="UP000799766">
    <property type="component" value="Unassembled WGS sequence"/>
</dbReference>
<dbReference type="FunFam" id="3.40.50.720:FF:000426">
    <property type="entry name" value="Aldehyde reductase 2"/>
    <property type="match status" value="1"/>
</dbReference>
<keyword evidence="1" id="KW-0560">Oxidoreductase</keyword>
<organism evidence="4 5">
    <name type="scientific">Lineolata rhizophorae</name>
    <dbReference type="NCBI Taxonomy" id="578093"/>
    <lineage>
        <taxon>Eukaryota</taxon>
        <taxon>Fungi</taxon>
        <taxon>Dikarya</taxon>
        <taxon>Ascomycota</taxon>
        <taxon>Pezizomycotina</taxon>
        <taxon>Dothideomycetes</taxon>
        <taxon>Dothideomycetes incertae sedis</taxon>
        <taxon>Lineolatales</taxon>
        <taxon>Lineolataceae</taxon>
        <taxon>Lineolata</taxon>
    </lineage>
</organism>
<reference evidence="4" key="1">
    <citation type="journal article" date="2020" name="Stud. Mycol.">
        <title>101 Dothideomycetes genomes: a test case for predicting lifestyles and emergence of pathogens.</title>
        <authorList>
            <person name="Haridas S."/>
            <person name="Albert R."/>
            <person name="Binder M."/>
            <person name="Bloem J."/>
            <person name="Labutti K."/>
            <person name="Salamov A."/>
            <person name="Andreopoulos B."/>
            <person name="Baker S."/>
            <person name="Barry K."/>
            <person name="Bills G."/>
            <person name="Bluhm B."/>
            <person name="Cannon C."/>
            <person name="Castanera R."/>
            <person name="Culley D."/>
            <person name="Daum C."/>
            <person name="Ezra D."/>
            <person name="Gonzalez J."/>
            <person name="Henrissat B."/>
            <person name="Kuo A."/>
            <person name="Liang C."/>
            <person name="Lipzen A."/>
            <person name="Lutzoni F."/>
            <person name="Magnuson J."/>
            <person name="Mondo S."/>
            <person name="Nolan M."/>
            <person name="Ohm R."/>
            <person name="Pangilinan J."/>
            <person name="Park H.-J."/>
            <person name="Ramirez L."/>
            <person name="Alfaro M."/>
            <person name="Sun H."/>
            <person name="Tritt A."/>
            <person name="Yoshinaga Y."/>
            <person name="Zwiers L.-H."/>
            <person name="Turgeon B."/>
            <person name="Goodwin S."/>
            <person name="Spatafora J."/>
            <person name="Crous P."/>
            <person name="Grigoriev I."/>
        </authorList>
    </citation>
    <scope>NUCLEOTIDE SEQUENCE</scope>
    <source>
        <strain evidence="4">ATCC 16933</strain>
    </source>
</reference>
<proteinExistence type="inferred from homology"/>
<comment type="similarity">
    <text evidence="2">Belongs to the NAD(P)-dependent epimerase/dehydratase family. Dihydroflavonol-4-reductase subfamily.</text>
</comment>
<dbReference type="OrthoDB" id="2735536at2759"/>
<dbReference type="InterPro" id="IPR001509">
    <property type="entry name" value="Epimerase_deHydtase"/>
</dbReference>
<feature type="domain" description="NAD-dependent epimerase/dehydratase" evidence="3">
    <location>
        <begin position="15"/>
        <end position="271"/>
    </location>
</feature>
<dbReference type="InterPro" id="IPR050425">
    <property type="entry name" value="NAD(P)_dehydrat-like"/>
</dbReference>
<dbReference type="Gene3D" id="3.40.50.720">
    <property type="entry name" value="NAD(P)-binding Rossmann-like Domain"/>
    <property type="match status" value="1"/>
</dbReference>
<dbReference type="InterPro" id="IPR036291">
    <property type="entry name" value="NAD(P)-bd_dom_sf"/>
</dbReference>
<evidence type="ECO:0000313" key="4">
    <source>
        <dbReference type="EMBL" id="KAF2454065.1"/>
    </source>
</evidence>
<evidence type="ECO:0000259" key="3">
    <source>
        <dbReference type="Pfam" id="PF01370"/>
    </source>
</evidence>
<protein>
    <recommendedName>
        <fullName evidence="3">NAD-dependent epimerase/dehydratase domain-containing protein</fullName>
    </recommendedName>
</protein>
<dbReference type="AlphaFoldDB" id="A0A6A6NQK7"/>
<gene>
    <name evidence="4" type="ORF">BDY21DRAFT_291983</name>
</gene>